<evidence type="ECO:0000313" key="2">
    <source>
        <dbReference type="Proteomes" id="UP000198211"/>
    </source>
</evidence>
<dbReference type="Proteomes" id="UP000198211">
    <property type="component" value="Unassembled WGS sequence"/>
</dbReference>
<gene>
    <name evidence="1" type="ORF">PHMEG_00030031</name>
</gene>
<evidence type="ECO:0008006" key="3">
    <source>
        <dbReference type="Google" id="ProtNLM"/>
    </source>
</evidence>
<dbReference type="PANTHER" id="PTHR40866:SF1">
    <property type="entry name" value="BED-TYPE DOMAIN-CONTAINING PROTEIN"/>
    <property type="match status" value="1"/>
</dbReference>
<proteinExistence type="predicted"/>
<evidence type="ECO:0000313" key="1">
    <source>
        <dbReference type="EMBL" id="OWY99042.1"/>
    </source>
</evidence>
<sequence>MESVTKAVEKNIGAVLPDKFGAILDDWTHGTEHHMANNLEQVQSLMQRLRTITQASKLRLKTSLRPKLRNETCWGSTYSILARYFELREFISKDDEELAEEMPAPAANRQLKALLAQWGVLEIQPSFANYLAPRADIATRPTLTVFAGGEHGGGVTGEAEPTKIGFADRMMKRRKVEVATSAYGLLEIIPPTSNIVERLFSVAPMVLRYEKNRITPLTLKMILFVKMNDSYGDVTTVDA</sequence>
<name>A0A225V193_9STRA</name>
<reference evidence="2" key="1">
    <citation type="submission" date="2017-03" db="EMBL/GenBank/DDBJ databases">
        <title>Phytopthora megakarya and P. palmivora, two closely related causual agents of cacao black pod achieved similar genome size and gene model numbers by different mechanisms.</title>
        <authorList>
            <person name="Ali S."/>
            <person name="Shao J."/>
            <person name="Larry D.J."/>
            <person name="Kronmiller B."/>
            <person name="Shen D."/>
            <person name="Strem M.D."/>
            <person name="Melnick R.L."/>
            <person name="Guiltinan M.J."/>
            <person name="Tyler B.M."/>
            <person name="Meinhardt L.W."/>
            <person name="Bailey B.A."/>
        </authorList>
    </citation>
    <scope>NUCLEOTIDE SEQUENCE [LARGE SCALE GENOMIC DNA]</scope>
    <source>
        <strain evidence="2">zdho120</strain>
    </source>
</reference>
<dbReference type="PANTHER" id="PTHR40866">
    <property type="entry name" value="BED-TYPE DOMAIN-CONTAINING PROTEIN"/>
    <property type="match status" value="1"/>
</dbReference>
<dbReference type="EMBL" id="NBNE01008844">
    <property type="protein sequence ID" value="OWY99042.1"/>
    <property type="molecule type" value="Genomic_DNA"/>
</dbReference>
<comment type="caution">
    <text evidence="1">The sequence shown here is derived from an EMBL/GenBank/DDBJ whole genome shotgun (WGS) entry which is preliminary data.</text>
</comment>
<keyword evidence="2" id="KW-1185">Reference proteome</keyword>
<organism evidence="1 2">
    <name type="scientific">Phytophthora megakarya</name>
    <dbReference type="NCBI Taxonomy" id="4795"/>
    <lineage>
        <taxon>Eukaryota</taxon>
        <taxon>Sar</taxon>
        <taxon>Stramenopiles</taxon>
        <taxon>Oomycota</taxon>
        <taxon>Peronosporomycetes</taxon>
        <taxon>Peronosporales</taxon>
        <taxon>Peronosporaceae</taxon>
        <taxon>Phytophthora</taxon>
    </lineage>
</organism>
<accession>A0A225V193</accession>
<dbReference type="AlphaFoldDB" id="A0A225V193"/>
<protein>
    <recommendedName>
        <fullName evidence="3">HAT C-terminal dimerisation domain-containing protein</fullName>
    </recommendedName>
</protein>